<dbReference type="Pfam" id="PF07715">
    <property type="entry name" value="Plug"/>
    <property type="match status" value="1"/>
</dbReference>
<evidence type="ECO:0000256" key="7">
    <source>
        <dbReference type="ARBA" id="ARBA00023237"/>
    </source>
</evidence>
<feature type="signal peptide" evidence="9">
    <location>
        <begin position="1"/>
        <end position="24"/>
    </location>
</feature>
<dbReference type="PANTHER" id="PTHR30069:SF29">
    <property type="entry name" value="HEMOGLOBIN AND HEMOGLOBIN-HAPTOGLOBIN-BINDING PROTEIN 1-RELATED"/>
    <property type="match status" value="1"/>
</dbReference>
<dbReference type="RefSeq" id="WP_335735786.1">
    <property type="nucleotide sequence ID" value="NZ_JALAAR010000006.1"/>
</dbReference>
<dbReference type="EMBL" id="JALAAR010000006">
    <property type="protein sequence ID" value="MEH8017380.1"/>
    <property type="molecule type" value="Genomic_DNA"/>
</dbReference>
<organism evidence="11 12">
    <name type="scientific">Rheinheimera muenzenbergensis</name>
    <dbReference type="NCBI Taxonomy" id="1193628"/>
    <lineage>
        <taxon>Bacteria</taxon>
        <taxon>Pseudomonadati</taxon>
        <taxon>Pseudomonadota</taxon>
        <taxon>Gammaproteobacteria</taxon>
        <taxon>Chromatiales</taxon>
        <taxon>Chromatiaceae</taxon>
        <taxon>Rheinheimera</taxon>
    </lineage>
</organism>
<protein>
    <submittedName>
        <fullName evidence="11">TonB-dependent receptor plug domain-containing protein</fullName>
    </submittedName>
</protein>
<evidence type="ECO:0000256" key="2">
    <source>
        <dbReference type="ARBA" id="ARBA00022448"/>
    </source>
</evidence>
<evidence type="ECO:0000313" key="12">
    <source>
        <dbReference type="Proteomes" id="UP001375382"/>
    </source>
</evidence>
<feature type="domain" description="TonB-dependent receptor plug" evidence="10">
    <location>
        <begin position="144"/>
        <end position="243"/>
    </location>
</feature>
<keyword evidence="2 8" id="KW-0813">Transport</keyword>
<gene>
    <name evidence="11" type="ORF">MN202_09055</name>
</gene>
<comment type="caution">
    <text evidence="11">The sequence shown here is derived from an EMBL/GenBank/DDBJ whole genome shotgun (WGS) entry which is preliminary data.</text>
</comment>
<dbReference type="PANTHER" id="PTHR30069">
    <property type="entry name" value="TONB-DEPENDENT OUTER MEMBRANE RECEPTOR"/>
    <property type="match status" value="1"/>
</dbReference>
<dbReference type="Gene3D" id="2.170.130.10">
    <property type="entry name" value="TonB-dependent receptor, plug domain"/>
    <property type="match status" value="1"/>
</dbReference>
<evidence type="ECO:0000256" key="9">
    <source>
        <dbReference type="SAM" id="SignalP"/>
    </source>
</evidence>
<comment type="subcellular location">
    <subcellularLocation>
        <location evidence="1 8">Cell outer membrane</location>
        <topology evidence="1 8">Multi-pass membrane protein</topology>
    </subcellularLocation>
</comment>
<keyword evidence="7 8" id="KW-0998">Cell outer membrane</keyword>
<keyword evidence="3 8" id="KW-1134">Transmembrane beta strand</keyword>
<keyword evidence="12" id="KW-1185">Reference proteome</keyword>
<dbReference type="Proteomes" id="UP001375382">
    <property type="component" value="Unassembled WGS sequence"/>
</dbReference>
<reference evidence="11 12" key="1">
    <citation type="journal article" date="2023" name="Ecotoxicol. Environ. Saf.">
        <title>Mercury remediation potential of mercury-resistant strain Rheinheimera metallidurans sp. nov. isolated from a municipal waste dumping site.</title>
        <authorList>
            <person name="Yadav V."/>
            <person name="Manjhi A."/>
            <person name="Vadakedath N."/>
        </authorList>
    </citation>
    <scope>NUCLEOTIDE SEQUENCE [LARGE SCALE GENOMIC DNA]</scope>
    <source>
        <strain evidence="11 12">E-49</strain>
    </source>
</reference>
<dbReference type="InterPro" id="IPR012910">
    <property type="entry name" value="Plug_dom"/>
</dbReference>
<keyword evidence="11" id="KW-0675">Receptor</keyword>
<dbReference type="InterPro" id="IPR036942">
    <property type="entry name" value="Beta-barrel_TonB_sf"/>
</dbReference>
<proteinExistence type="inferred from homology"/>
<dbReference type="Gene3D" id="2.60.40.1120">
    <property type="entry name" value="Carboxypeptidase-like, regulatory domain"/>
    <property type="match status" value="1"/>
</dbReference>
<keyword evidence="4 8" id="KW-0812">Transmembrane</keyword>
<sequence>MRNYPFTLLFCFIFMLILSSAAYADSGESSGSIHIDVIDAKTQRQIAGASFSVSAADSLLPQNAQPPHSSAHSMTLPPGLYQVQVFHPQYQTVIAPSVRIVKGKTTSLSLSMIAARSDTETLVVYGDQSRLDSLTSAGARYFDRESLRSNAGSGSDILRALDGLPGLFSSGEFASYTVRGNGPRDNLILVDGFPFANIVHFDDSFGELEDIEGGGRYSVFAPNLINGATFQPGGWSAAYGGRAGSLLLLDVAKGNSQTASYSARLDLAGIELGYDGPSNIHADTSLLFSARTQDFGRFFETIGLDDIGSPKNTDIIVKTSSRLDQNNDLELLFIYAPEKFLRDIDNVLASDEDEPGNYTDIELEKSETENYLLGATWTAHTDSNARWTHRLYYRYFEQTASSGEAYPDLVPIDTPAQQIPVRDNIISSSRQEQEIGLRSDFTQWNRFGEFNAGLRIAQTRLKFDINLAADWQQFEYDSDDFRADANQHFIVLTPNDVNNRLHDSNNLYSVYTDQTFDLANWQLRTGIRLDHDSLADENILSPRFSASRRATDNTKLVLTAGRYNNAPRFNDRAAAAENRRLKHELTDQISLGLSYLFRPDLELLVEPYYQHQTKLIVEADRTNRSRENSGTGRSWGVDTALIKRFSHGWSASANYSYNQAKVQDAADLPYYAADFHRPHSFSLGGVWEINERWKLSSRWKWASGTPADGYVIYANVLGEGHPLRFAKENISNNSGRYQNFHSLNVRLDYRRTFNPLSVIVFLDVINLYGADNPLSSEFNPRSGENNIEEGQVLPILGVRLEW</sequence>
<evidence type="ECO:0000256" key="1">
    <source>
        <dbReference type="ARBA" id="ARBA00004571"/>
    </source>
</evidence>
<evidence type="ECO:0000256" key="3">
    <source>
        <dbReference type="ARBA" id="ARBA00022452"/>
    </source>
</evidence>
<feature type="chain" id="PRO_5045845148" evidence="9">
    <location>
        <begin position="25"/>
        <end position="802"/>
    </location>
</feature>
<dbReference type="SUPFAM" id="SSF56935">
    <property type="entry name" value="Porins"/>
    <property type="match status" value="1"/>
</dbReference>
<evidence type="ECO:0000256" key="8">
    <source>
        <dbReference type="PROSITE-ProRule" id="PRU01360"/>
    </source>
</evidence>
<evidence type="ECO:0000313" key="11">
    <source>
        <dbReference type="EMBL" id="MEH8017380.1"/>
    </source>
</evidence>
<dbReference type="InterPro" id="IPR037066">
    <property type="entry name" value="Plug_dom_sf"/>
</dbReference>
<evidence type="ECO:0000256" key="4">
    <source>
        <dbReference type="ARBA" id="ARBA00022692"/>
    </source>
</evidence>
<dbReference type="Gene3D" id="2.40.170.20">
    <property type="entry name" value="TonB-dependent receptor, beta-barrel domain"/>
    <property type="match status" value="1"/>
</dbReference>
<accession>A0ABU8C627</accession>
<evidence type="ECO:0000256" key="6">
    <source>
        <dbReference type="ARBA" id="ARBA00023136"/>
    </source>
</evidence>
<name>A0ABU8C627_9GAMM</name>
<evidence type="ECO:0000259" key="10">
    <source>
        <dbReference type="Pfam" id="PF07715"/>
    </source>
</evidence>
<evidence type="ECO:0000256" key="5">
    <source>
        <dbReference type="ARBA" id="ARBA00022729"/>
    </source>
</evidence>
<dbReference type="PROSITE" id="PS52016">
    <property type="entry name" value="TONB_DEPENDENT_REC_3"/>
    <property type="match status" value="1"/>
</dbReference>
<comment type="similarity">
    <text evidence="8">Belongs to the TonB-dependent receptor family.</text>
</comment>
<keyword evidence="6 8" id="KW-0472">Membrane</keyword>
<keyword evidence="5 9" id="KW-0732">Signal</keyword>
<dbReference type="InterPro" id="IPR039426">
    <property type="entry name" value="TonB-dep_rcpt-like"/>
</dbReference>